<name>A0A6B0UZZ2_IXORI</name>
<proteinExistence type="predicted"/>
<sequence>MLKRRCFASVLVCGSVAELINVATERGAALRTRIRSADLFSSVLSVLLFFCFLVFVFQYSSLCVSAVAPVLTTDGGREPRQSTSCNFFCRPLRTIIIIIIILYFLSFCLSFKREVCDRNFATFKKYSFPSCFIKTSLSLSNVGIPACTLTLRSYFQRYGKIGFSTYHAWICYRSAARWCKH</sequence>
<dbReference type="EMBL" id="GIFC01013159">
    <property type="protein sequence ID" value="MXU95242.1"/>
    <property type="molecule type" value="Transcribed_RNA"/>
</dbReference>
<feature type="transmembrane region" description="Helical" evidence="1">
    <location>
        <begin position="92"/>
        <end position="112"/>
    </location>
</feature>
<feature type="transmembrane region" description="Helical" evidence="1">
    <location>
        <begin position="43"/>
        <end position="71"/>
    </location>
</feature>
<reference evidence="2" key="1">
    <citation type="submission" date="2019-12" db="EMBL/GenBank/DDBJ databases">
        <title>An insight into the sialome of adult female Ixodes ricinus ticks feeding for 6 days.</title>
        <authorList>
            <person name="Perner J."/>
            <person name="Ribeiro J.M.C."/>
        </authorList>
    </citation>
    <scope>NUCLEOTIDE SEQUENCE</scope>
    <source>
        <strain evidence="2">Semi-engorged</strain>
        <tissue evidence="2">Salivary glands</tissue>
    </source>
</reference>
<keyword evidence="1" id="KW-1133">Transmembrane helix</keyword>
<protein>
    <submittedName>
        <fullName evidence="2">Uncharacterized protein</fullName>
    </submittedName>
</protein>
<accession>A0A6B0UZZ2</accession>
<evidence type="ECO:0000313" key="2">
    <source>
        <dbReference type="EMBL" id="MXU95242.1"/>
    </source>
</evidence>
<keyword evidence="1" id="KW-0472">Membrane</keyword>
<dbReference type="AlphaFoldDB" id="A0A6B0UZZ2"/>
<organism evidence="2">
    <name type="scientific">Ixodes ricinus</name>
    <name type="common">Common tick</name>
    <name type="synonym">Acarus ricinus</name>
    <dbReference type="NCBI Taxonomy" id="34613"/>
    <lineage>
        <taxon>Eukaryota</taxon>
        <taxon>Metazoa</taxon>
        <taxon>Ecdysozoa</taxon>
        <taxon>Arthropoda</taxon>
        <taxon>Chelicerata</taxon>
        <taxon>Arachnida</taxon>
        <taxon>Acari</taxon>
        <taxon>Parasitiformes</taxon>
        <taxon>Ixodida</taxon>
        <taxon>Ixodoidea</taxon>
        <taxon>Ixodidae</taxon>
        <taxon>Ixodinae</taxon>
        <taxon>Ixodes</taxon>
    </lineage>
</organism>
<evidence type="ECO:0000256" key="1">
    <source>
        <dbReference type="SAM" id="Phobius"/>
    </source>
</evidence>
<keyword evidence="1" id="KW-0812">Transmembrane</keyword>